<dbReference type="Proteomes" id="UP000054567">
    <property type="component" value="Unassembled WGS sequence"/>
</dbReference>
<protein>
    <submittedName>
        <fullName evidence="2">Uncharacterized protein</fullName>
    </submittedName>
</protein>
<feature type="region of interest" description="Disordered" evidence="1">
    <location>
        <begin position="1"/>
        <end position="27"/>
    </location>
</feature>
<dbReference type="AlphaFoldDB" id="A0A0J6FLI5"/>
<name>A0A0J6FLI5_COCPO</name>
<organism evidence="2 3">
    <name type="scientific">Coccidioides posadasii RMSCC 3488</name>
    <dbReference type="NCBI Taxonomy" id="454284"/>
    <lineage>
        <taxon>Eukaryota</taxon>
        <taxon>Fungi</taxon>
        <taxon>Dikarya</taxon>
        <taxon>Ascomycota</taxon>
        <taxon>Pezizomycotina</taxon>
        <taxon>Eurotiomycetes</taxon>
        <taxon>Eurotiomycetidae</taxon>
        <taxon>Onygenales</taxon>
        <taxon>Onygenaceae</taxon>
        <taxon>Coccidioides</taxon>
    </lineage>
</organism>
<reference evidence="3" key="2">
    <citation type="journal article" date="2009" name="Genome Res.">
        <title>Comparative genomic analyses of the human fungal pathogens Coccidioides and their relatives.</title>
        <authorList>
            <person name="Sharpton T.J."/>
            <person name="Stajich J.E."/>
            <person name="Rounsley S.D."/>
            <person name="Gardner M.J."/>
            <person name="Wortman J.R."/>
            <person name="Jordar V.S."/>
            <person name="Maiti R."/>
            <person name="Kodira C.D."/>
            <person name="Neafsey D.E."/>
            <person name="Zeng Q."/>
            <person name="Hung C.-Y."/>
            <person name="McMahan C."/>
            <person name="Muszewska A."/>
            <person name="Grynberg M."/>
            <person name="Mandel M.A."/>
            <person name="Kellner E.M."/>
            <person name="Barker B.M."/>
            <person name="Galgiani J.N."/>
            <person name="Orbach M.J."/>
            <person name="Kirkland T.N."/>
            <person name="Cole G.T."/>
            <person name="Henn M.R."/>
            <person name="Birren B.W."/>
            <person name="Taylor J.W."/>
        </authorList>
    </citation>
    <scope>NUCLEOTIDE SEQUENCE [LARGE SCALE GENOMIC DNA]</scope>
    <source>
        <strain evidence="3">RMSCC 3488</strain>
    </source>
</reference>
<sequence length="124" mass="13620">MDFTGISADDQVSSKAPSTGPPLNAKSDRIRVLLRARSASTREKCDPGIRPCGLQRGKNKSMPVRAECGCFGHPPNIDFKFSAPKLYPLSEFCRPEKLWNPDEPTVNSCPKGFHSGNDIFTVPE</sequence>
<proteinExistence type="predicted"/>
<evidence type="ECO:0000313" key="3">
    <source>
        <dbReference type="Proteomes" id="UP000054567"/>
    </source>
</evidence>
<reference evidence="3" key="3">
    <citation type="journal article" date="2010" name="Genome Res.">
        <title>Population genomic sequencing of Coccidioides fungi reveals recent hybridization and transposon control.</title>
        <authorList>
            <person name="Neafsey D.E."/>
            <person name="Barker B.M."/>
            <person name="Sharpton T.J."/>
            <person name="Stajich J.E."/>
            <person name="Park D.J."/>
            <person name="Whiston E."/>
            <person name="Hung C.-Y."/>
            <person name="McMahan C."/>
            <person name="White J."/>
            <person name="Sykes S."/>
            <person name="Heiman D."/>
            <person name="Young S."/>
            <person name="Zeng Q."/>
            <person name="Abouelleil A."/>
            <person name="Aftuck L."/>
            <person name="Bessette D."/>
            <person name="Brown A."/>
            <person name="FitzGerald M."/>
            <person name="Lui A."/>
            <person name="Macdonald J.P."/>
            <person name="Priest M."/>
            <person name="Orbach M.J."/>
            <person name="Galgiani J.N."/>
            <person name="Kirkland T.N."/>
            <person name="Cole G.T."/>
            <person name="Birren B.W."/>
            <person name="Henn M.R."/>
            <person name="Taylor J.W."/>
            <person name="Rounsley S.D."/>
        </authorList>
    </citation>
    <scope>NUCLEOTIDE SEQUENCE [LARGE SCALE GENOMIC DNA]</scope>
    <source>
        <strain evidence="3">RMSCC 3488</strain>
    </source>
</reference>
<evidence type="ECO:0000256" key="1">
    <source>
        <dbReference type="SAM" id="MobiDB-lite"/>
    </source>
</evidence>
<gene>
    <name evidence="2" type="ORF">CPAG_07510</name>
</gene>
<dbReference type="VEuPathDB" id="FungiDB:CPAG_07510"/>
<dbReference type="EMBL" id="DS268113">
    <property type="protein sequence ID" value="KMM71203.1"/>
    <property type="molecule type" value="Genomic_DNA"/>
</dbReference>
<evidence type="ECO:0000313" key="2">
    <source>
        <dbReference type="EMBL" id="KMM71203.1"/>
    </source>
</evidence>
<accession>A0A0J6FLI5</accession>
<reference evidence="2 3" key="1">
    <citation type="submission" date="2007-06" db="EMBL/GenBank/DDBJ databases">
        <title>The Genome Sequence of Coccidioides posadasii RMSCC_3488.</title>
        <authorList>
            <consortium name="Coccidioides Genome Resources Consortium"/>
            <consortium name="The Broad Institute Genome Sequencing Platform"/>
            <person name="Henn M.R."/>
            <person name="Sykes S."/>
            <person name="Young S."/>
            <person name="Jaffe D."/>
            <person name="Berlin A."/>
            <person name="Alvarez P."/>
            <person name="Butler J."/>
            <person name="Gnerre S."/>
            <person name="Grabherr M."/>
            <person name="Mauceli E."/>
            <person name="Brockman W."/>
            <person name="Kodira C."/>
            <person name="Alvarado L."/>
            <person name="Zeng Q."/>
            <person name="Crawford M."/>
            <person name="Antoine C."/>
            <person name="Devon K."/>
            <person name="Galgiani J."/>
            <person name="Orsborn K."/>
            <person name="Lewis M.L."/>
            <person name="Nusbaum C."/>
            <person name="Galagan J."/>
            <person name="Birren B."/>
        </authorList>
    </citation>
    <scope>NUCLEOTIDE SEQUENCE [LARGE SCALE GENOMIC DNA]</scope>
    <source>
        <strain evidence="2 3">RMSCC 3488</strain>
    </source>
</reference>